<sequence length="831" mass="91998">MKNLFSWQRIWPHLIAIVGFMILAIIYVSPVLQGKKLNMTDDQQAKAAAKEIVTYHEKTGEWSQWTNGMFAGMPAYLIAGDYPTSLPTKLGQAINKILPAPANYLLTGMVSAYILFLVLGTGGWVAALGAIAFAFSSFNIVNLEAGHVSQIIAVMYAPGVLAGVFLAFRKNWLAGSALTALFLSLELYANHVQITYYLGVGIIVLVIVESLAFIKKGEIKQLTMILAGLAFAGAVAVGAHTTRLWNAYDYTKETIRGKSELSAVSTAGTAPKQDGLDKEYAFQYSYGIGEILTLVIPNAYGGATYGPLTNSSDTYKTLTNRGVDAATAQNVIQQLPLYWGEQPIMGGPYYMGAMIFFFFVLGLFIIRSPLKSWAAGVTLLYLIWAMGKTLAGINYLFFDYFPMFNKFRAVTMVIVLAELLIVILAILTLTRIVQKKISWKELERPFLISLGVTGGLMLILAIMPSVFFSFQSASDAQHVEQFAQMTQDKGFAQEIVNSIVKDRAGLMKGDAMRGLIFILITAGLVWLWMKEKIRPVILYSTLILLMIFDMFGIDKRYLNNEDFVSSFAAQSTTTPSAADEQILRDTDPDYKVYDVSSRQGPFNSADASYFHKSLGGYHGAKLRRYQELFERQINKQSPNINVLNMLNTKYIITADQQGNKSVQINPEAFGHAWFVKSFKIVPNADAEMAALDSLKPKQEAVIDQKFADKLKGLTLQADSTDKISLITYKPNELVYESNSKGEGLAVFSEIYYNVRNEWKVTIDGKPADLIRANYILRALRIPAGKHNITFRFEPVSVAAGHKVDLISSVLLVALIAGACFVEIRNKKDKPV</sequence>
<feature type="transmembrane region" description="Helical" evidence="1">
    <location>
        <begin position="536"/>
        <end position="553"/>
    </location>
</feature>
<dbReference type="Proteomes" id="UP000294850">
    <property type="component" value="Unassembled WGS sequence"/>
</dbReference>
<dbReference type="AlphaFoldDB" id="A0A4R5DQ28"/>
<feature type="transmembrane region" description="Helical" evidence="1">
    <location>
        <begin position="113"/>
        <end position="135"/>
    </location>
</feature>
<evidence type="ECO:0008006" key="4">
    <source>
        <dbReference type="Google" id="ProtNLM"/>
    </source>
</evidence>
<gene>
    <name evidence="2" type="ORF">E0F88_21380</name>
</gene>
<dbReference type="InterPro" id="IPR018580">
    <property type="entry name" value="Uncharacterised_YfhO"/>
</dbReference>
<dbReference type="PANTHER" id="PTHR38454">
    <property type="entry name" value="INTEGRAL MEMBRANE PROTEIN-RELATED"/>
    <property type="match status" value="1"/>
</dbReference>
<name>A0A4R5DQ28_9BACT</name>
<organism evidence="2 3">
    <name type="scientific">Dyadobacter psychrotolerans</name>
    <dbReference type="NCBI Taxonomy" id="2541721"/>
    <lineage>
        <taxon>Bacteria</taxon>
        <taxon>Pseudomonadati</taxon>
        <taxon>Bacteroidota</taxon>
        <taxon>Cytophagia</taxon>
        <taxon>Cytophagales</taxon>
        <taxon>Spirosomataceae</taxon>
        <taxon>Dyadobacter</taxon>
    </lineage>
</organism>
<feature type="transmembrane region" description="Helical" evidence="1">
    <location>
        <begin position="195"/>
        <end position="214"/>
    </location>
</feature>
<dbReference type="EMBL" id="SMFL01000008">
    <property type="protein sequence ID" value="TDE12893.1"/>
    <property type="molecule type" value="Genomic_DNA"/>
</dbReference>
<proteinExistence type="predicted"/>
<evidence type="ECO:0000256" key="1">
    <source>
        <dbReference type="SAM" id="Phobius"/>
    </source>
</evidence>
<feature type="transmembrane region" description="Helical" evidence="1">
    <location>
        <begin position="373"/>
        <end position="397"/>
    </location>
</feature>
<accession>A0A4R5DQ28</accession>
<dbReference type="PANTHER" id="PTHR38454:SF1">
    <property type="entry name" value="INTEGRAL MEMBRANE PROTEIN"/>
    <property type="match status" value="1"/>
</dbReference>
<feature type="transmembrane region" description="Helical" evidence="1">
    <location>
        <begin position="445"/>
        <end position="470"/>
    </location>
</feature>
<feature type="transmembrane region" description="Helical" evidence="1">
    <location>
        <begin position="172"/>
        <end position="189"/>
    </location>
</feature>
<evidence type="ECO:0000313" key="3">
    <source>
        <dbReference type="Proteomes" id="UP000294850"/>
    </source>
</evidence>
<comment type="caution">
    <text evidence="2">The sequence shown here is derived from an EMBL/GenBank/DDBJ whole genome shotgun (WGS) entry which is preliminary data.</text>
</comment>
<dbReference type="RefSeq" id="WP_131960313.1">
    <property type="nucleotide sequence ID" value="NZ_SMFL01000008.1"/>
</dbReference>
<feature type="transmembrane region" description="Helical" evidence="1">
    <location>
        <begin position="409"/>
        <end position="433"/>
    </location>
</feature>
<feature type="transmembrane region" description="Helical" evidence="1">
    <location>
        <begin position="221"/>
        <end position="240"/>
    </location>
</feature>
<dbReference type="OrthoDB" id="9772884at2"/>
<evidence type="ECO:0000313" key="2">
    <source>
        <dbReference type="EMBL" id="TDE12893.1"/>
    </source>
</evidence>
<reference evidence="2 3" key="1">
    <citation type="submission" date="2019-03" db="EMBL/GenBank/DDBJ databases">
        <title>Dyadobacter AR-3-6 sp. nov., isolated from arctic soil.</title>
        <authorList>
            <person name="Chaudhary D.K."/>
        </authorList>
    </citation>
    <scope>NUCLEOTIDE SEQUENCE [LARGE SCALE GENOMIC DNA]</scope>
    <source>
        <strain evidence="2 3">AR-3-6</strain>
    </source>
</reference>
<keyword evidence="1" id="KW-0812">Transmembrane</keyword>
<keyword evidence="1" id="KW-1133">Transmembrane helix</keyword>
<feature type="transmembrane region" description="Helical" evidence="1">
    <location>
        <begin position="511"/>
        <end position="529"/>
    </location>
</feature>
<feature type="transmembrane region" description="Helical" evidence="1">
    <location>
        <begin position="347"/>
        <end position="366"/>
    </location>
</feature>
<feature type="transmembrane region" description="Helical" evidence="1">
    <location>
        <begin position="12"/>
        <end position="32"/>
    </location>
</feature>
<feature type="transmembrane region" description="Helical" evidence="1">
    <location>
        <begin position="147"/>
        <end position="167"/>
    </location>
</feature>
<protein>
    <recommendedName>
        <fullName evidence="4">YfhO family protein</fullName>
    </recommendedName>
</protein>
<keyword evidence="3" id="KW-1185">Reference proteome</keyword>
<keyword evidence="1" id="KW-0472">Membrane</keyword>